<evidence type="ECO:0000313" key="1">
    <source>
        <dbReference type="EMBL" id="KKM20462.1"/>
    </source>
</evidence>
<dbReference type="GO" id="GO:0032259">
    <property type="term" value="P:methylation"/>
    <property type="evidence" value="ECO:0007669"/>
    <property type="project" value="InterPro"/>
</dbReference>
<dbReference type="PROSITE" id="PS00092">
    <property type="entry name" value="N6_MTASE"/>
    <property type="match status" value="1"/>
</dbReference>
<dbReference type="InterPro" id="IPR002052">
    <property type="entry name" value="DNA_methylase_N6_adenine_CS"/>
</dbReference>
<gene>
    <name evidence="1" type="ORF">LCGC14_1645260</name>
</gene>
<comment type="caution">
    <text evidence="1">The sequence shown here is derived from an EMBL/GenBank/DDBJ whole genome shotgun (WGS) entry which is preliminary data.</text>
</comment>
<dbReference type="InterPro" id="IPR029063">
    <property type="entry name" value="SAM-dependent_MTases_sf"/>
</dbReference>
<organism evidence="1">
    <name type="scientific">marine sediment metagenome</name>
    <dbReference type="NCBI Taxonomy" id="412755"/>
    <lineage>
        <taxon>unclassified sequences</taxon>
        <taxon>metagenomes</taxon>
        <taxon>ecological metagenomes</taxon>
    </lineage>
</organism>
<protein>
    <recommendedName>
        <fullName evidence="2">DNA methylase N-4/N-6 domain-containing protein</fullName>
    </recommendedName>
</protein>
<dbReference type="GO" id="GO:0008168">
    <property type="term" value="F:methyltransferase activity"/>
    <property type="evidence" value="ECO:0007669"/>
    <property type="project" value="InterPro"/>
</dbReference>
<reference evidence="1" key="1">
    <citation type="journal article" date="2015" name="Nature">
        <title>Complex archaea that bridge the gap between prokaryotes and eukaryotes.</title>
        <authorList>
            <person name="Spang A."/>
            <person name="Saw J.H."/>
            <person name="Jorgensen S.L."/>
            <person name="Zaremba-Niedzwiedzka K."/>
            <person name="Martijn J."/>
            <person name="Lind A.E."/>
            <person name="van Eijk R."/>
            <person name="Schleper C."/>
            <person name="Guy L."/>
            <person name="Ettema T.J."/>
        </authorList>
    </citation>
    <scope>NUCLEOTIDE SEQUENCE</scope>
</reference>
<proteinExistence type="predicted"/>
<feature type="non-terminal residue" evidence="1">
    <location>
        <position position="60"/>
    </location>
</feature>
<name>A0A0F9HZ65_9ZZZZ</name>
<dbReference type="Gene3D" id="3.40.50.150">
    <property type="entry name" value="Vaccinia Virus protein VP39"/>
    <property type="match status" value="1"/>
</dbReference>
<sequence length="60" mass="6977">MLKLIQGDCNKIMRTIRRNTIDTIITDPPYAIKFMGKEWDYELPSVKCFKCMLRIAKPGA</sequence>
<dbReference type="AlphaFoldDB" id="A0A0F9HZ65"/>
<accession>A0A0F9HZ65</accession>
<dbReference type="GO" id="GO:0003676">
    <property type="term" value="F:nucleic acid binding"/>
    <property type="evidence" value="ECO:0007669"/>
    <property type="project" value="InterPro"/>
</dbReference>
<dbReference type="EMBL" id="LAZR01013762">
    <property type="protein sequence ID" value="KKM20462.1"/>
    <property type="molecule type" value="Genomic_DNA"/>
</dbReference>
<evidence type="ECO:0008006" key="2">
    <source>
        <dbReference type="Google" id="ProtNLM"/>
    </source>
</evidence>
<dbReference type="SUPFAM" id="SSF53335">
    <property type="entry name" value="S-adenosyl-L-methionine-dependent methyltransferases"/>
    <property type="match status" value="1"/>
</dbReference>